<name>W9PVR0_FUSOX</name>
<accession>W9PVR0</accession>
<reference evidence="1" key="1">
    <citation type="submission" date="2011-10" db="EMBL/GenBank/DDBJ databases">
        <title>The Genome Sequence of Fusarium oxysporum HDV247.</title>
        <authorList>
            <consortium name="The Broad Institute Genome Sequencing Platform"/>
            <person name="Ma L.-J."/>
            <person name="Gale L.R."/>
            <person name="Schwartz D.C."/>
            <person name="Zhou S."/>
            <person name="Corby-Kistler H."/>
            <person name="Young S.K."/>
            <person name="Zeng Q."/>
            <person name="Gargeya S."/>
            <person name="Fitzgerald M."/>
            <person name="Haas B."/>
            <person name="Abouelleil A."/>
            <person name="Alvarado L."/>
            <person name="Arachchi H.M."/>
            <person name="Berlin A."/>
            <person name="Brown A."/>
            <person name="Chapman S.B."/>
            <person name="Chen Z."/>
            <person name="Dunbar C."/>
            <person name="Freedman E."/>
            <person name="Gearin G."/>
            <person name="Goldberg J."/>
            <person name="Griggs A."/>
            <person name="Gujja S."/>
            <person name="Heiman D."/>
            <person name="Howarth C."/>
            <person name="Larson L."/>
            <person name="Lui A."/>
            <person name="MacDonald P.J.P."/>
            <person name="Montmayeur A."/>
            <person name="Murphy C."/>
            <person name="Neiman D."/>
            <person name="Pearson M."/>
            <person name="Priest M."/>
            <person name="Roberts A."/>
            <person name="Saif S."/>
            <person name="Shea T."/>
            <person name="Shenoy N."/>
            <person name="Sisk P."/>
            <person name="Stolte C."/>
            <person name="Sykes S."/>
            <person name="Wortman J."/>
            <person name="Nusbaum C."/>
            <person name="Birren B."/>
        </authorList>
    </citation>
    <scope>NUCLEOTIDE SEQUENCE [LARGE SCALE GENOMIC DNA]</scope>
    <source>
        <strain evidence="1">HDV247</strain>
    </source>
</reference>
<dbReference type="HOGENOM" id="CLU_2236694_0_0_1"/>
<organism evidence="1">
    <name type="scientific">Fusarium oxysporum f. sp. pisi HDV247</name>
    <dbReference type="NCBI Taxonomy" id="1080344"/>
    <lineage>
        <taxon>Eukaryota</taxon>
        <taxon>Fungi</taxon>
        <taxon>Dikarya</taxon>
        <taxon>Ascomycota</taxon>
        <taxon>Pezizomycotina</taxon>
        <taxon>Sordariomycetes</taxon>
        <taxon>Hypocreomycetidae</taxon>
        <taxon>Hypocreales</taxon>
        <taxon>Nectriaceae</taxon>
        <taxon>Fusarium</taxon>
        <taxon>Fusarium oxysporum species complex</taxon>
    </lineage>
</organism>
<dbReference type="EMBL" id="JH650969">
    <property type="protein sequence ID" value="EXA49228.1"/>
    <property type="molecule type" value="Genomic_DNA"/>
</dbReference>
<sequence>MGPFIFCSLNMGQAAYTRGRHLDVGHADTAGYHHSNATCSLHDCGQVDWINVSVKYLLCGGHNTLIMHECDNREFGIVPAACRRGEHRLIRAMNSISMSRSIGRS</sequence>
<reference evidence="1" key="2">
    <citation type="submission" date="2012-05" db="EMBL/GenBank/DDBJ databases">
        <title>Annotation of the Genome Sequence of Fusarium oxysporum HDV247.</title>
        <authorList>
            <consortium name="The Broad Institute Genomics Platform"/>
            <person name="Ma L.-J."/>
            <person name="Corby-Kistler H."/>
            <person name="Broz K."/>
            <person name="Gale L.R."/>
            <person name="Jonkers W."/>
            <person name="O'Donnell K."/>
            <person name="Ploetz R."/>
            <person name="Steinberg C."/>
            <person name="Schwartz D.C."/>
            <person name="VanEtten H."/>
            <person name="Zhou S."/>
            <person name="Young S.K."/>
            <person name="Zeng Q."/>
            <person name="Gargeya S."/>
            <person name="Fitzgerald M."/>
            <person name="Abouelleil A."/>
            <person name="Alvarado L."/>
            <person name="Chapman S.B."/>
            <person name="Gainer-Dewar J."/>
            <person name="Goldberg J."/>
            <person name="Griggs A."/>
            <person name="Gujja S."/>
            <person name="Hansen M."/>
            <person name="Howarth C."/>
            <person name="Imamovic A."/>
            <person name="Ireland A."/>
            <person name="Larimer J."/>
            <person name="McCowan C."/>
            <person name="Murphy C."/>
            <person name="Pearson M."/>
            <person name="Poon T.W."/>
            <person name="Priest M."/>
            <person name="Roberts A."/>
            <person name="Saif S."/>
            <person name="Shea T."/>
            <person name="Sykes S."/>
            <person name="Wortman J."/>
            <person name="Nusbaum C."/>
            <person name="Birren B."/>
        </authorList>
    </citation>
    <scope>NUCLEOTIDE SEQUENCE</scope>
    <source>
        <strain evidence="1">HDV247</strain>
    </source>
</reference>
<protein>
    <submittedName>
        <fullName evidence="1">Uncharacterized protein</fullName>
    </submittedName>
</protein>
<proteinExistence type="predicted"/>
<dbReference type="AlphaFoldDB" id="W9PVR0"/>
<evidence type="ECO:0000313" key="1">
    <source>
        <dbReference type="EMBL" id="EXA49228.1"/>
    </source>
</evidence>
<dbReference type="Proteomes" id="UP000030751">
    <property type="component" value="Unassembled WGS sequence"/>
</dbReference>
<gene>
    <name evidence="1" type="ORF">FOVG_02486</name>
</gene>